<gene>
    <name evidence="1" type="ORF">AVDCRST_MAG73-4134</name>
</gene>
<proteinExistence type="predicted"/>
<evidence type="ECO:0000313" key="1">
    <source>
        <dbReference type="EMBL" id="CAA9565672.1"/>
    </source>
</evidence>
<sequence length="49" mass="4410">MAVWMPFPALGGGDGFGVAGTGSGGDAAVTLGPGGGSGPTVAKGFGLTT</sequence>
<organism evidence="1">
    <name type="scientific">uncultured Thermomicrobiales bacterium</name>
    <dbReference type="NCBI Taxonomy" id="1645740"/>
    <lineage>
        <taxon>Bacteria</taxon>
        <taxon>Pseudomonadati</taxon>
        <taxon>Thermomicrobiota</taxon>
        <taxon>Thermomicrobia</taxon>
        <taxon>Thermomicrobiales</taxon>
        <taxon>environmental samples</taxon>
    </lineage>
</organism>
<dbReference type="EMBL" id="CADCWE010000266">
    <property type="protein sequence ID" value="CAA9565672.1"/>
    <property type="molecule type" value="Genomic_DNA"/>
</dbReference>
<accession>A0A6J4V671</accession>
<protein>
    <submittedName>
        <fullName evidence="1">Uncharacterized protein</fullName>
    </submittedName>
</protein>
<name>A0A6J4V671_9BACT</name>
<reference evidence="1" key="1">
    <citation type="submission" date="2020-02" db="EMBL/GenBank/DDBJ databases">
        <authorList>
            <person name="Meier V. D."/>
        </authorList>
    </citation>
    <scope>NUCLEOTIDE SEQUENCE</scope>
    <source>
        <strain evidence="1">AVDCRST_MAG73</strain>
    </source>
</reference>
<dbReference type="AlphaFoldDB" id="A0A6J4V671"/>